<protein>
    <submittedName>
        <fullName evidence="1">Uncharacterized protein</fullName>
    </submittedName>
</protein>
<organism evidence="1 2">
    <name type="scientific">Ensete ventricosum</name>
    <name type="common">Abyssinian banana</name>
    <name type="synonym">Musa ensete</name>
    <dbReference type="NCBI Taxonomy" id="4639"/>
    <lineage>
        <taxon>Eukaryota</taxon>
        <taxon>Viridiplantae</taxon>
        <taxon>Streptophyta</taxon>
        <taxon>Embryophyta</taxon>
        <taxon>Tracheophyta</taxon>
        <taxon>Spermatophyta</taxon>
        <taxon>Magnoliopsida</taxon>
        <taxon>Liliopsida</taxon>
        <taxon>Zingiberales</taxon>
        <taxon>Musaceae</taxon>
        <taxon>Ensete</taxon>
    </lineage>
</organism>
<evidence type="ECO:0000313" key="1">
    <source>
        <dbReference type="EMBL" id="RRT46772.1"/>
    </source>
</evidence>
<dbReference type="Proteomes" id="UP000287651">
    <property type="component" value="Unassembled WGS sequence"/>
</dbReference>
<accession>A0A426Y4U2</accession>
<sequence>MPPTALPGCSPYVDKLLTLILSPQRVRGDHDRDLSTLANHLGNSLLIGADLPLQQETSVLMMLSTVPVFSSIGGSPLRSNDSGDHPLQSCFCGSHRMEGAVLLAVASGHDIFKVMVIYCLLDTFSLDQSYNPYFSRGYSPLILCPCRSKAPCCPVTSSSPTVARPRLLPRLPSVSAVALAKESFQFHSTSTFATSRVAAAPPGLQHLQRNTAGNTEGKKTQ</sequence>
<proteinExistence type="predicted"/>
<dbReference type="AlphaFoldDB" id="A0A426Y4U2"/>
<gene>
    <name evidence="1" type="ORF">B296_00031268</name>
</gene>
<reference evidence="1 2" key="1">
    <citation type="journal article" date="2014" name="Agronomy (Basel)">
        <title>A Draft Genome Sequence for Ensete ventricosum, the Drought-Tolerant Tree Against Hunger.</title>
        <authorList>
            <person name="Harrison J."/>
            <person name="Moore K.A."/>
            <person name="Paszkiewicz K."/>
            <person name="Jones T."/>
            <person name="Grant M."/>
            <person name="Ambacheew D."/>
            <person name="Muzemil S."/>
            <person name="Studholme D.J."/>
        </authorList>
    </citation>
    <scope>NUCLEOTIDE SEQUENCE [LARGE SCALE GENOMIC DNA]</scope>
</reference>
<dbReference type="EMBL" id="AMZH03014970">
    <property type="protein sequence ID" value="RRT46772.1"/>
    <property type="molecule type" value="Genomic_DNA"/>
</dbReference>
<name>A0A426Y4U2_ENSVE</name>
<evidence type="ECO:0000313" key="2">
    <source>
        <dbReference type="Proteomes" id="UP000287651"/>
    </source>
</evidence>
<comment type="caution">
    <text evidence="1">The sequence shown here is derived from an EMBL/GenBank/DDBJ whole genome shotgun (WGS) entry which is preliminary data.</text>
</comment>